<dbReference type="SUPFAM" id="SSF63380">
    <property type="entry name" value="Riboflavin synthase domain-like"/>
    <property type="match status" value="2"/>
</dbReference>
<evidence type="ECO:0000256" key="5">
    <source>
        <dbReference type="ARBA" id="ARBA00013950"/>
    </source>
</evidence>
<comment type="pathway">
    <text evidence="3">Cofactor biosynthesis; riboflavin biosynthesis; riboflavin from 2-hydroxy-3-oxobutyl phosphate and 5-amino-6-(D-ribitylamino)uracil: step 2/2.</text>
</comment>
<evidence type="ECO:0000256" key="4">
    <source>
        <dbReference type="ARBA" id="ARBA00012827"/>
    </source>
</evidence>
<dbReference type="Gene3D" id="2.40.30.20">
    <property type="match status" value="2"/>
</dbReference>
<dbReference type="InterPro" id="IPR026017">
    <property type="entry name" value="Lumazine-bd_dom"/>
</dbReference>
<feature type="domain" description="Lumazine-binding" evidence="11">
    <location>
        <begin position="1"/>
        <end position="95"/>
    </location>
</feature>
<evidence type="ECO:0000259" key="11">
    <source>
        <dbReference type="PROSITE" id="PS51177"/>
    </source>
</evidence>
<comment type="catalytic activity">
    <reaction evidence="1">
        <text>2 6,7-dimethyl-8-(1-D-ribityl)lumazine + H(+) = 5-amino-6-(D-ribitylamino)uracil + riboflavin</text>
        <dbReference type="Rhea" id="RHEA:20772"/>
        <dbReference type="ChEBI" id="CHEBI:15378"/>
        <dbReference type="ChEBI" id="CHEBI:15934"/>
        <dbReference type="ChEBI" id="CHEBI:57986"/>
        <dbReference type="ChEBI" id="CHEBI:58201"/>
        <dbReference type="EC" id="2.5.1.9"/>
    </reaction>
</comment>
<dbReference type="PIRSF" id="PIRSF000498">
    <property type="entry name" value="Riboflavin_syn_A"/>
    <property type="match status" value="1"/>
</dbReference>
<protein>
    <recommendedName>
        <fullName evidence="5 9">Riboflavin synthase</fullName>
        <ecNumber evidence="4 9">2.5.1.9</ecNumber>
    </recommendedName>
</protein>
<dbReference type="PANTHER" id="PTHR21098">
    <property type="entry name" value="RIBOFLAVIN SYNTHASE ALPHA CHAIN"/>
    <property type="match status" value="1"/>
</dbReference>
<comment type="function">
    <text evidence="2">Catalyzes the dismutation of two molecules of 6,7-dimethyl-8-ribityllumazine, resulting in the formation of riboflavin and 5-amino-6-(D-ribitylamino)uracil.</text>
</comment>
<keyword evidence="13" id="KW-1185">Reference proteome</keyword>
<comment type="caution">
    <text evidence="12">The sequence shown here is derived from an EMBL/GenBank/DDBJ whole genome shotgun (WGS) entry which is preliminary data.</text>
</comment>
<organism evidence="12 13">
    <name type="scientific">Neolewinella antarctica</name>
    <dbReference type="NCBI Taxonomy" id="442734"/>
    <lineage>
        <taxon>Bacteria</taxon>
        <taxon>Pseudomonadati</taxon>
        <taxon>Bacteroidota</taxon>
        <taxon>Saprospiria</taxon>
        <taxon>Saprospirales</taxon>
        <taxon>Lewinellaceae</taxon>
        <taxon>Neolewinella</taxon>
    </lineage>
</organism>
<reference evidence="12 13" key="1">
    <citation type="submission" date="2020-03" db="EMBL/GenBank/DDBJ databases">
        <title>Genomic Encyclopedia of Type Strains, Phase IV (KMG-IV): sequencing the most valuable type-strain genomes for metagenomic binning, comparative biology and taxonomic classification.</title>
        <authorList>
            <person name="Goeker M."/>
        </authorList>
    </citation>
    <scope>NUCLEOTIDE SEQUENCE [LARGE SCALE GENOMIC DNA]</scope>
    <source>
        <strain evidence="12 13">DSM 105096</strain>
    </source>
</reference>
<evidence type="ECO:0000256" key="1">
    <source>
        <dbReference type="ARBA" id="ARBA00000968"/>
    </source>
</evidence>
<dbReference type="EC" id="2.5.1.9" evidence="4 9"/>
<dbReference type="InterPro" id="IPR023366">
    <property type="entry name" value="ATP_synth_asu-like_sf"/>
</dbReference>
<sequence length="203" mass="22589">MFTGIIESNGTITNIEREHDNVHFTVRSTISDQLKIDQSLAHDGVCLTVVALDRDTHTVTAIRETMDRTRLGEWRDGDTVNLERAMQAGARLDGHIVQGHVDTVGECLNVEEAGGSWYFTFRYAPTPEHLLVDKGSVTINGVSLTVVEPTDETFKVAIIPYTYEHTNFRELAPGSQVNLEFDIIGKYIARQMAAYQAHALKNG</sequence>
<evidence type="ECO:0000313" key="13">
    <source>
        <dbReference type="Proteomes" id="UP000770785"/>
    </source>
</evidence>
<keyword evidence="8" id="KW-0677">Repeat</keyword>
<dbReference type="GO" id="GO:0004746">
    <property type="term" value="F:riboflavin synthase activity"/>
    <property type="evidence" value="ECO:0007669"/>
    <property type="project" value="UniProtKB-EC"/>
</dbReference>
<dbReference type="InterPro" id="IPR017938">
    <property type="entry name" value="Riboflavin_synthase-like_b-brl"/>
</dbReference>
<dbReference type="NCBIfam" id="TIGR00187">
    <property type="entry name" value="ribE"/>
    <property type="match status" value="1"/>
</dbReference>
<dbReference type="PANTHER" id="PTHR21098:SF12">
    <property type="entry name" value="RIBOFLAVIN SYNTHASE"/>
    <property type="match status" value="1"/>
</dbReference>
<dbReference type="InterPro" id="IPR001783">
    <property type="entry name" value="Lumazine-bd"/>
</dbReference>
<feature type="repeat" description="Lumazine-binding" evidence="10">
    <location>
        <begin position="1"/>
        <end position="95"/>
    </location>
</feature>
<accession>A0ABX0X7N0</accession>
<dbReference type="NCBIfam" id="NF006767">
    <property type="entry name" value="PRK09289.1"/>
    <property type="match status" value="1"/>
</dbReference>
<dbReference type="RefSeq" id="WP_168035830.1">
    <property type="nucleotide sequence ID" value="NZ_JAATJH010000001.1"/>
</dbReference>
<feature type="repeat" description="Lumazine-binding" evidence="10">
    <location>
        <begin position="96"/>
        <end position="192"/>
    </location>
</feature>
<evidence type="ECO:0000256" key="9">
    <source>
        <dbReference type="NCBIfam" id="TIGR00187"/>
    </source>
</evidence>
<evidence type="ECO:0000256" key="8">
    <source>
        <dbReference type="ARBA" id="ARBA00022737"/>
    </source>
</evidence>
<proteinExistence type="predicted"/>
<dbReference type="EMBL" id="JAATJH010000001">
    <property type="protein sequence ID" value="NJC25055.1"/>
    <property type="molecule type" value="Genomic_DNA"/>
</dbReference>
<feature type="domain" description="Lumazine-binding" evidence="11">
    <location>
        <begin position="96"/>
        <end position="192"/>
    </location>
</feature>
<evidence type="ECO:0000256" key="10">
    <source>
        <dbReference type="PROSITE-ProRule" id="PRU00524"/>
    </source>
</evidence>
<evidence type="ECO:0000256" key="2">
    <source>
        <dbReference type="ARBA" id="ARBA00002803"/>
    </source>
</evidence>
<keyword evidence="6" id="KW-0686">Riboflavin biosynthesis</keyword>
<gene>
    <name evidence="12" type="ORF">GGR27_000536</name>
</gene>
<evidence type="ECO:0000256" key="7">
    <source>
        <dbReference type="ARBA" id="ARBA00022679"/>
    </source>
</evidence>
<name>A0ABX0X7N0_9BACT</name>
<dbReference type="PROSITE" id="PS51177">
    <property type="entry name" value="LUMAZINE_BIND"/>
    <property type="match status" value="2"/>
</dbReference>
<evidence type="ECO:0000256" key="6">
    <source>
        <dbReference type="ARBA" id="ARBA00022619"/>
    </source>
</evidence>
<keyword evidence="7 12" id="KW-0808">Transferase</keyword>
<evidence type="ECO:0000256" key="3">
    <source>
        <dbReference type="ARBA" id="ARBA00004887"/>
    </source>
</evidence>
<dbReference type="Proteomes" id="UP000770785">
    <property type="component" value="Unassembled WGS sequence"/>
</dbReference>
<evidence type="ECO:0000313" key="12">
    <source>
        <dbReference type="EMBL" id="NJC25055.1"/>
    </source>
</evidence>
<dbReference type="Pfam" id="PF00677">
    <property type="entry name" value="Lum_binding"/>
    <property type="match status" value="2"/>
</dbReference>
<dbReference type="CDD" id="cd00402">
    <property type="entry name" value="Riboflavin_synthase_like"/>
    <property type="match status" value="1"/>
</dbReference>